<keyword evidence="2" id="KW-1185">Reference proteome</keyword>
<comment type="caution">
    <text evidence="1">The sequence shown here is derived from an EMBL/GenBank/DDBJ whole genome shotgun (WGS) entry which is preliminary data.</text>
</comment>
<evidence type="ECO:0000313" key="2">
    <source>
        <dbReference type="Proteomes" id="UP001055879"/>
    </source>
</evidence>
<organism evidence="1 2">
    <name type="scientific">Arctium lappa</name>
    <name type="common">Greater burdock</name>
    <name type="synonym">Lappa major</name>
    <dbReference type="NCBI Taxonomy" id="4217"/>
    <lineage>
        <taxon>Eukaryota</taxon>
        <taxon>Viridiplantae</taxon>
        <taxon>Streptophyta</taxon>
        <taxon>Embryophyta</taxon>
        <taxon>Tracheophyta</taxon>
        <taxon>Spermatophyta</taxon>
        <taxon>Magnoliopsida</taxon>
        <taxon>eudicotyledons</taxon>
        <taxon>Gunneridae</taxon>
        <taxon>Pentapetalae</taxon>
        <taxon>asterids</taxon>
        <taxon>campanulids</taxon>
        <taxon>Asterales</taxon>
        <taxon>Asteraceae</taxon>
        <taxon>Carduoideae</taxon>
        <taxon>Cardueae</taxon>
        <taxon>Arctiinae</taxon>
        <taxon>Arctium</taxon>
    </lineage>
</organism>
<accession>A0ACB8XVF4</accession>
<gene>
    <name evidence="1" type="ORF">L6452_39962</name>
</gene>
<dbReference type="EMBL" id="CM042061">
    <property type="protein sequence ID" value="KAI3673832.1"/>
    <property type="molecule type" value="Genomic_DNA"/>
</dbReference>
<proteinExistence type="predicted"/>
<dbReference type="Proteomes" id="UP001055879">
    <property type="component" value="Linkage Group LG15"/>
</dbReference>
<protein>
    <submittedName>
        <fullName evidence="1">Uncharacterized protein</fullName>
    </submittedName>
</protein>
<reference evidence="1 2" key="2">
    <citation type="journal article" date="2022" name="Mol. Ecol. Resour.">
        <title>The genomes of chicory, endive, great burdock and yacon provide insights into Asteraceae paleo-polyploidization history and plant inulin production.</title>
        <authorList>
            <person name="Fan W."/>
            <person name="Wang S."/>
            <person name="Wang H."/>
            <person name="Wang A."/>
            <person name="Jiang F."/>
            <person name="Liu H."/>
            <person name="Zhao H."/>
            <person name="Xu D."/>
            <person name="Zhang Y."/>
        </authorList>
    </citation>
    <scope>NUCLEOTIDE SEQUENCE [LARGE SCALE GENOMIC DNA]</scope>
    <source>
        <strain evidence="2">cv. Niubang</strain>
    </source>
</reference>
<name>A0ACB8XVF4_ARCLA</name>
<sequence>MIFGSSILYNLHKPLAGSNNLCKPLTGNSILKHRITCWDCNWMKSLSLKGESEAETSNDLFTRGNKNLTLYFSLYTSLPHSISPLYNLSLLEVFFGPQNPNYIRLQTRQKVFDHNL</sequence>
<evidence type="ECO:0000313" key="1">
    <source>
        <dbReference type="EMBL" id="KAI3673832.1"/>
    </source>
</evidence>
<reference evidence="2" key="1">
    <citation type="journal article" date="2022" name="Mol. Ecol. Resour.">
        <title>The genomes of chicory, endive, great burdock and yacon provide insights into Asteraceae palaeo-polyploidization history and plant inulin production.</title>
        <authorList>
            <person name="Fan W."/>
            <person name="Wang S."/>
            <person name="Wang H."/>
            <person name="Wang A."/>
            <person name="Jiang F."/>
            <person name="Liu H."/>
            <person name="Zhao H."/>
            <person name="Xu D."/>
            <person name="Zhang Y."/>
        </authorList>
    </citation>
    <scope>NUCLEOTIDE SEQUENCE [LARGE SCALE GENOMIC DNA]</scope>
    <source>
        <strain evidence="2">cv. Niubang</strain>
    </source>
</reference>